<evidence type="ECO:0000313" key="2">
    <source>
        <dbReference type="Proteomes" id="UP000184248"/>
    </source>
</evidence>
<protein>
    <submittedName>
        <fullName evidence="1">Putative PD-(D/E)XK family member</fullName>
    </submittedName>
</protein>
<dbReference type="AlphaFoldDB" id="A0A1M6VGE8"/>
<sequence>MSDFNRDLWGQLKASGKGDGRLEIPSLATDVDTGYGRVRYSLGEGGERRLLIPLGDSRFPGKLDETGSLRVSFPRLVLAGKHQRFIDLLCLDSTLDPVFQELVDEILARIADGAEPVSAVKGTFEDFRALLFPRRTTEVPTETLIGLLGEMHVLYQLCERSPDAVNSWVGPHEMRHDFRTEAHAIEVKASRSTSSSEVMIHGIDQLLPPAGGNLLLVKVTLEPTPDGAVFLSELYRSLLYLGVSRQALLERLASLGCADPMDPAWNDRAFTLEAIQAWTVQKGFPRLTSNDIYGSSLPPGVTRIQYALDMAFAGEYLIDERQTAAWLDEMMT</sequence>
<gene>
    <name evidence="1" type="ORF">SAMN05192556_105191</name>
</gene>
<accession>A0A1M6VGE8</accession>
<reference evidence="2" key="1">
    <citation type="submission" date="2016-11" db="EMBL/GenBank/DDBJ databases">
        <authorList>
            <person name="Varghese N."/>
            <person name="Submissions S."/>
        </authorList>
    </citation>
    <scope>NUCLEOTIDE SEQUENCE [LARGE SCALE GENOMIC DNA]</scope>
    <source>
        <strain evidence="2">ALO Sharm</strain>
    </source>
</reference>
<dbReference type="Pfam" id="PF14390">
    <property type="entry name" value="DUF4420"/>
    <property type="match status" value="1"/>
</dbReference>
<dbReference type="EMBL" id="FRAL01000005">
    <property type="protein sequence ID" value="SHK80562.1"/>
    <property type="molecule type" value="Genomic_DNA"/>
</dbReference>
<dbReference type="RefSeq" id="WP_064698898.1">
    <property type="nucleotide sequence ID" value="NZ_BDEO01000004.1"/>
</dbReference>
<evidence type="ECO:0000313" key="1">
    <source>
        <dbReference type="EMBL" id="SHK80562.1"/>
    </source>
</evidence>
<organism evidence="1 2">
    <name type="scientific">Halomonas caseinilytica</name>
    <dbReference type="NCBI Taxonomy" id="438744"/>
    <lineage>
        <taxon>Bacteria</taxon>
        <taxon>Pseudomonadati</taxon>
        <taxon>Pseudomonadota</taxon>
        <taxon>Gammaproteobacteria</taxon>
        <taxon>Oceanospirillales</taxon>
        <taxon>Halomonadaceae</taxon>
        <taxon>Halomonas</taxon>
    </lineage>
</organism>
<dbReference type="InterPro" id="IPR025534">
    <property type="entry name" value="DUF4420"/>
</dbReference>
<proteinExistence type="predicted"/>
<name>A0A1M6VGE8_9GAMM</name>
<dbReference type="OrthoDB" id="2808696at2"/>
<dbReference type="Proteomes" id="UP000184248">
    <property type="component" value="Unassembled WGS sequence"/>
</dbReference>
<keyword evidence="2" id="KW-1185">Reference proteome</keyword>